<sequence>MQSAARRNERRGVVARDEAATDGAAAECGVAVTEVRMPSARVVTEFVADQPVGQYTEAAENDAAEEAGELGGGGPASMVRDGTKITIGEALEATAFSAGDQPVEPSDAAVIAAVEVRATGTDEAPPDGLAARARAAVDANALAQRQEDRATLRDILADATSRLGTDKEVEREDAARVVGAEVPRGSPDAAARPGGVAASIAAAARLNRGRQ</sequence>
<feature type="compositionally biased region" description="Basic and acidic residues" evidence="3">
    <location>
        <begin position="166"/>
        <end position="175"/>
    </location>
</feature>
<dbReference type="InterPro" id="IPR007011">
    <property type="entry name" value="LEA_SMP_dom"/>
</dbReference>
<dbReference type="STRING" id="1504633.A0A2T7C6I5"/>
<dbReference type="OrthoDB" id="694713at2759"/>
<evidence type="ECO:0000313" key="5">
    <source>
        <dbReference type="EMBL" id="PUZ38961.1"/>
    </source>
</evidence>
<organism evidence="5 6">
    <name type="scientific">Panicum hallii var. hallii</name>
    <dbReference type="NCBI Taxonomy" id="1504633"/>
    <lineage>
        <taxon>Eukaryota</taxon>
        <taxon>Viridiplantae</taxon>
        <taxon>Streptophyta</taxon>
        <taxon>Embryophyta</taxon>
        <taxon>Tracheophyta</taxon>
        <taxon>Spermatophyta</taxon>
        <taxon>Magnoliopsida</taxon>
        <taxon>Liliopsida</taxon>
        <taxon>Poales</taxon>
        <taxon>Poaceae</taxon>
        <taxon>PACMAD clade</taxon>
        <taxon>Panicoideae</taxon>
        <taxon>Panicodae</taxon>
        <taxon>Paniceae</taxon>
        <taxon>Panicinae</taxon>
        <taxon>Panicum</taxon>
        <taxon>Panicum sect. Panicum</taxon>
    </lineage>
</organism>
<protein>
    <recommendedName>
        <fullName evidence="4">SMP domain-containing protein</fullName>
    </recommendedName>
</protein>
<accession>A0A2T7C6I5</accession>
<evidence type="ECO:0000256" key="2">
    <source>
        <dbReference type="ARBA" id="ARBA00022737"/>
    </source>
</evidence>
<feature type="domain" description="SMP" evidence="4">
    <location>
        <begin position="151"/>
        <end position="208"/>
    </location>
</feature>
<proteinExistence type="inferred from homology"/>
<feature type="compositionally biased region" description="Basic and acidic residues" evidence="3">
    <location>
        <begin position="1"/>
        <end position="19"/>
    </location>
</feature>
<feature type="region of interest" description="Disordered" evidence="3">
    <location>
        <begin position="166"/>
        <end position="196"/>
    </location>
</feature>
<dbReference type="PANTHER" id="PTHR31174:SF41">
    <property type="entry name" value="OS12G0470000 PROTEIN"/>
    <property type="match status" value="1"/>
</dbReference>
<dbReference type="EMBL" id="CM009757">
    <property type="protein sequence ID" value="PUZ38961.1"/>
    <property type="molecule type" value="Genomic_DNA"/>
</dbReference>
<gene>
    <name evidence="5" type="ORF">GQ55_9G238500</name>
</gene>
<evidence type="ECO:0000313" key="6">
    <source>
        <dbReference type="Proteomes" id="UP000244336"/>
    </source>
</evidence>
<dbReference type="InterPro" id="IPR042971">
    <property type="entry name" value="LEA_SMP"/>
</dbReference>
<evidence type="ECO:0000259" key="4">
    <source>
        <dbReference type="Pfam" id="PF04927"/>
    </source>
</evidence>
<dbReference type="Pfam" id="PF04927">
    <property type="entry name" value="SMP"/>
    <property type="match status" value="2"/>
</dbReference>
<evidence type="ECO:0000256" key="1">
    <source>
        <dbReference type="ARBA" id="ARBA00010733"/>
    </source>
</evidence>
<dbReference type="AlphaFoldDB" id="A0A2T7C6I5"/>
<name>A0A2T7C6I5_9POAL</name>
<dbReference type="PANTHER" id="PTHR31174">
    <property type="entry name" value="SEED MATURATION FAMILY PROTEIN"/>
    <property type="match status" value="1"/>
</dbReference>
<keyword evidence="2" id="KW-0677">Repeat</keyword>
<evidence type="ECO:0000256" key="3">
    <source>
        <dbReference type="SAM" id="MobiDB-lite"/>
    </source>
</evidence>
<reference evidence="5 6" key="1">
    <citation type="submission" date="2018-04" db="EMBL/GenBank/DDBJ databases">
        <title>WGS assembly of Panicum hallii var. hallii HAL2.</title>
        <authorList>
            <person name="Lovell J."/>
            <person name="Jenkins J."/>
            <person name="Lowry D."/>
            <person name="Mamidi S."/>
            <person name="Sreedasyam A."/>
            <person name="Weng X."/>
            <person name="Barry K."/>
            <person name="Bonette J."/>
            <person name="Campitelli B."/>
            <person name="Daum C."/>
            <person name="Gordon S."/>
            <person name="Gould B."/>
            <person name="Lipzen A."/>
            <person name="MacQueen A."/>
            <person name="Palacio-Mejia J."/>
            <person name="Plott C."/>
            <person name="Shakirov E."/>
            <person name="Shu S."/>
            <person name="Yoshinaga Y."/>
            <person name="Zane M."/>
            <person name="Rokhsar D."/>
            <person name="Grimwood J."/>
            <person name="Schmutz J."/>
            <person name="Juenger T."/>
        </authorList>
    </citation>
    <scope>NUCLEOTIDE SEQUENCE [LARGE SCALE GENOMIC DNA]</scope>
    <source>
        <strain evidence="6">cv. HAL2</strain>
    </source>
</reference>
<dbReference type="Proteomes" id="UP000244336">
    <property type="component" value="Chromosome 9"/>
</dbReference>
<comment type="similarity">
    <text evidence="1">Belongs to the LEA type SMP family.</text>
</comment>
<dbReference type="Gramene" id="PUZ38961">
    <property type="protein sequence ID" value="PUZ38961"/>
    <property type="gene ID" value="GQ55_9G238500"/>
</dbReference>
<feature type="region of interest" description="Disordered" evidence="3">
    <location>
        <begin position="1"/>
        <end position="20"/>
    </location>
</feature>
<keyword evidence="6" id="KW-1185">Reference proteome</keyword>
<feature type="domain" description="SMP" evidence="4">
    <location>
        <begin position="85"/>
        <end position="141"/>
    </location>
</feature>